<protein>
    <recommendedName>
        <fullName evidence="2">L,D-TPase catalytic domain-containing protein</fullName>
    </recommendedName>
</protein>
<keyword evidence="1" id="KW-0961">Cell wall biogenesis/degradation</keyword>
<dbReference type="EMBL" id="JAAVTX010000002">
    <property type="protein sequence ID" value="NKE44745.1"/>
    <property type="molecule type" value="Genomic_DNA"/>
</dbReference>
<dbReference type="Pfam" id="PF03734">
    <property type="entry name" value="YkuD"/>
    <property type="match status" value="1"/>
</dbReference>
<evidence type="ECO:0000259" key="2">
    <source>
        <dbReference type="PROSITE" id="PS52029"/>
    </source>
</evidence>
<dbReference type="PANTHER" id="PTHR38589">
    <property type="entry name" value="BLR0621 PROTEIN"/>
    <property type="match status" value="1"/>
</dbReference>
<feature type="active site" description="Proton donor/acceptor" evidence="1">
    <location>
        <position position="134"/>
    </location>
</feature>
<accession>A0ABX1EXC0</accession>
<keyword evidence="1" id="KW-0573">Peptidoglycan synthesis</keyword>
<dbReference type="Proteomes" id="UP000765160">
    <property type="component" value="Unassembled WGS sequence"/>
</dbReference>
<comment type="pathway">
    <text evidence="1">Cell wall biogenesis; peptidoglycan biosynthesis.</text>
</comment>
<dbReference type="RefSeq" id="WP_168049016.1">
    <property type="nucleotide sequence ID" value="NZ_JAATJR010000002.1"/>
</dbReference>
<dbReference type="InterPro" id="IPR005490">
    <property type="entry name" value="LD_TPept_cat_dom"/>
</dbReference>
<keyword evidence="4" id="KW-1185">Reference proteome</keyword>
<evidence type="ECO:0000313" key="3">
    <source>
        <dbReference type="EMBL" id="NKE44745.1"/>
    </source>
</evidence>
<evidence type="ECO:0000256" key="1">
    <source>
        <dbReference type="PROSITE-ProRule" id="PRU01373"/>
    </source>
</evidence>
<gene>
    <name evidence="3" type="ORF">HB662_08145</name>
</gene>
<proteinExistence type="predicted"/>
<reference evidence="3 4" key="1">
    <citation type="submission" date="2020-03" db="EMBL/GenBank/DDBJ databases">
        <title>Roseomonas selenitidurans sp. nov. isolated from soil.</title>
        <authorList>
            <person name="Liu H."/>
        </authorList>
    </citation>
    <scope>NUCLEOTIDE SEQUENCE [LARGE SCALE GENOMIC DNA]</scope>
    <source>
        <strain evidence="3 4">JCM 15073</strain>
    </source>
</reference>
<organism evidence="3 4">
    <name type="scientific">Falsiroseomonas frigidaquae</name>
    <dbReference type="NCBI Taxonomy" id="487318"/>
    <lineage>
        <taxon>Bacteria</taxon>
        <taxon>Pseudomonadati</taxon>
        <taxon>Pseudomonadota</taxon>
        <taxon>Alphaproteobacteria</taxon>
        <taxon>Acetobacterales</taxon>
        <taxon>Roseomonadaceae</taxon>
        <taxon>Falsiroseomonas</taxon>
    </lineage>
</organism>
<comment type="caution">
    <text evidence="3">The sequence shown here is derived from an EMBL/GenBank/DDBJ whole genome shotgun (WGS) entry which is preliminary data.</text>
</comment>
<name>A0ABX1EXC0_9PROT</name>
<keyword evidence="1" id="KW-0133">Cell shape</keyword>
<dbReference type="PANTHER" id="PTHR38589:SF1">
    <property type="entry name" value="BLR0621 PROTEIN"/>
    <property type="match status" value="1"/>
</dbReference>
<sequence length="170" mass="18349">MDESGWAIATADGRFRFHGRTLRCALGKGGVVPAERKQEGDGATPAARLELRRLLYRADRGPAPAGAVPVEPLAPQDGWCDDPADRAYNRPVRLPFGGRHEELWRSDAIYDVIGILGWNDAPVERGRGSAIFLHLARPDYAPTEGCVALSLPDLRQVLAAGLRGVQVMGG</sequence>
<dbReference type="PROSITE" id="PS52029">
    <property type="entry name" value="LD_TPASE"/>
    <property type="match status" value="1"/>
</dbReference>
<feature type="active site" description="Nucleophile" evidence="1">
    <location>
        <position position="146"/>
    </location>
</feature>
<evidence type="ECO:0000313" key="4">
    <source>
        <dbReference type="Proteomes" id="UP000765160"/>
    </source>
</evidence>
<feature type="domain" description="L,D-TPase catalytic" evidence="2">
    <location>
        <begin position="1"/>
        <end position="170"/>
    </location>
</feature>